<dbReference type="InterPro" id="IPR011826">
    <property type="entry name" value="HAcnase/IPMdehydase_lsu_prok"/>
</dbReference>
<keyword evidence="2 6" id="KW-0479">Metal-binding</keyword>
<dbReference type="PRINTS" id="PR00415">
    <property type="entry name" value="ACONITASE"/>
</dbReference>
<evidence type="ECO:0000259" key="7">
    <source>
        <dbReference type="Pfam" id="PF00330"/>
    </source>
</evidence>
<keyword evidence="5 6" id="KW-0456">Lyase</keyword>
<keyword evidence="1 6" id="KW-0004">4Fe-4S</keyword>
<comment type="pathway">
    <text evidence="6">Amino-acid biosynthesis; L-leucine biosynthesis; L-leucine from 3-methyl-2-oxobutanoate: step 2/4.</text>
</comment>
<feature type="binding site" evidence="6">
    <location>
        <position position="300"/>
    </location>
    <ligand>
        <name>[4Fe-4S] cluster</name>
        <dbReference type="ChEBI" id="CHEBI:49883"/>
    </ligand>
</feature>
<evidence type="ECO:0000256" key="6">
    <source>
        <dbReference type="HAMAP-Rule" id="MF_01027"/>
    </source>
</evidence>
<gene>
    <name evidence="6" type="primary">leuC</name>
    <name evidence="8" type="ORF">SAMN02745218_01034</name>
</gene>
<dbReference type="GO" id="GO:0051539">
    <property type="term" value="F:4 iron, 4 sulfur cluster binding"/>
    <property type="evidence" value="ECO:0007669"/>
    <property type="project" value="UniProtKB-KW"/>
</dbReference>
<dbReference type="CDD" id="cd01583">
    <property type="entry name" value="IPMI"/>
    <property type="match status" value="1"/>
</dbReference>
<dbReference type="GO" id="GO:0009098">
    <property type="term" value="P:L-leucine biosynthetic process"/>
    <property type="evidence" value="ECO:0007669"/>
    <property type="project" value="UniProtKB-UniRule"/>
</dbReference>
<dbReference type="PANTHER" id="PTHR43822:SF16">
    <property type="entry name" value="3-ISOPROPYLMALATE DEHYDRATASE LARGE SUBUNIT 2"/>
    <property type="match status" value="1"/>
</dbReference>
<dbReference type="RefSeq" id="WP_073163723.1">
    <property type="nucleotide sequence ID" value="NZ_FQUW01000011.1"/>
</dbReference>
<feature type="domain" description="Aconitase/3-isopropylmalate dehydratase large subunit alpha/beta/alpha" evidence="7">
    <location>
        <begin position="7"/>
        <end position="287"/>
    </location>
</feature>
<protein>
    <recommendedName>
        <fullName evidence="6">3-isopropylmalate dehydratase large subunit</fullName>
        <ecNumber evidence="6">4.2.1.33</ecNumber>
    </recommendedName>
    <alternativeName>
        <fullName evidence="6">Alpha-IPM isomerase</fullName>
        <shortName evidence="6">IPMI</shortName>
    </alternativeName>
    <alternativeName>
        <fullName evidence="6">Isopropylmalate isomerase</fullName>
    </alternativeName>
</protein>
<keyword evidence="6" id="KW-0432">Leucine biosynthesis</keyword>
<dbReference type="PROSITE" id="PS01244">
    <property type="entry name" value="ACONITASE_2"/>
    <property type="match status" value="1"/>
</dbReference>
<evidence type="ECO:0000256" key="5">
    <source>
        <dbReference type="ARBA" id="ARBA00023239"/>
    </source>
</evidence>
<keyword evidence="6" id="KW-0028">Amino-acid biosynthesis</keyword>
<dbReference type="Gene3D" id="3.30.499.10">
    <property type="entry name" value="Aconitase, domain 3"/>
    <property type="match status" value="2"/>
</dbReference>
<dbReference type="InterPro" id="IPR001030">
    <property type="entry name" value="Acoase/IPM_deHydtase_lsu_aba"/>
</dbReference>
<dbReference type="UniPathway" id="UPA00048">
    <property type="reaction ID" value="UER00071"/>
</dbReference>
<dbReference type="EC" id="4.2.1.33" evidence="6"/>
<dbReference type="PANTHER" id="PTHR43822">
    <property type="entry name" value="HOMOACONITASE, MITOCHONDRIAL-RELATED"/>
    <property type="match status" value="1"/>
</dbReference>
<evidence type="ECO:0000256" key="2">
    <source>
        <dbReference type="ARBA" id="ARBA00022723"/>
    </source>
</evidence>
<feature type="binding site" evidence="6">
    <location>
        <position position="363"/>
    </location>
    <ligand>
        <name>[4Fe-4S] cluster</name>
        <dbReference type="ChEBI" id="CHEBI:49883"/>
    </ligand>
</feature>
<dbReference type="NCBIfam" id="TIGR02086">
    <property type="entry name" value="IPMI_arch"/>
    <property type="match status" value="1"/>
</dbReference>
<keyword evidence="4 6" id="KW-0411">Iron-sulfur</keyword>
<dbReference type="InterPro" id="IPR036008">
    <property type="entry name" value="Aconitase_4Fe-4S_dom"/>
</dbReference>
<reference evidence="9" key="1">
    <citation type="submission" date="2016-11" db="EMBL/GenBank/DDBJ databases">
        <authorList>
            <person name="Varghese N."/>
            <person name="Submissions S."/>
        </authorList>
    </citation>
    <scope>NUCLEOTIDE SEQUENCE [LARGE SCALE GENOMIC DNA]</scope>
    <source>
        <strain evidence="9">DSM 11792</strain>
    </source>
</reference>
<dbReference type="Proteomes" id="UP000184196">
    <property type="component" value="Unassembled WGS sequence"/>
</dbReference>
<dbReference type="NCBIfam" id="TIGR02083">
    <property type="entry name" value="LEU2"/>
    <property type="match status" value="1"/>
</dbReference>
<comment type="catalytic activity">
    <reaction evidence="6">
        <text>(2R,3S)-3-isopropylmalate = (2S)-2-isopropylmalate</text>
        <dbReference type="Rhea" id="RHEA:32287"/>
        <dbReference type="ChEBI" id="CHEBI:1178"/>
        <dbReference type="ChEBI" id="CHEBI:35121"/>
        <dbReference type="EC" id="4.2.1.33"/>
    </reaction>
</comment>
<comment type="similarity">
    <text evidence="6">Belongs to the aconitase/IPM isomerase family. LeuC type 2 subfamily.</text>
</comment>
<dbReference type="InterPro" id="IPR018136">
    <property type="entry name" value="Aconitase_4Fe-4S_BS"/>
</dbReference>
<accession>A0A1M4XBU7</accession>
<dbReference type="OrthoDB" id="9764318at2"/>
<dbReference type="Pfam" id="PF00330">
    <property type="entry name" value="Aconitase"/>
    <property type="match status" value="2"/>
</dbReference>
<comment type="subunit">
    <text evidence="6">Heterodimer of LeuC and LeuD.</text>
</comment>
<dbReference type="GO" id="GO:0003861">
    <property type="term" value="F:3-isopropylmalate dehydratase activity"/>
    <property type="evidence" value="ECO:0007669"/>
    <property type="project" value="UniProtKB-UniRule"/>
</dbReference>
<dbReference type="NCBIfam" id="NF001614">
    <property type="entry name" value="PRK00402.1"/>
    <property type="match status" value="1"/>
</dbReference>
<evidence type="ECO:0000256" key="3">
    <source>
        <dbReference type="ARBA" id="ARBA00023004"/>
    </source>
</evidence>
<evidence type="ECO:0000313" key="8">
    <source>
        <dbReference type="EMBL" id="SHE90923.1"/>
    </source>
</evidence>
<proteinExistence type="inferred from homology"/>
<dbReference type="InterPro" id="IPR006251">
    <property type="entry name" value="Homoacnase/IPMdehydase_lsu"/>
</dbReference>
<dbReference type="EMBL" id="FQUW01000011">
    <property type="protein sequence ID" value="SHE90923.1"/>
    <property type="molecule type" value="Genomic_DNA"/>
</dbReference>
<dbReference type="InterPro" id="IPR050067">
    <property type="entry name" value="IPM_dehydratase_rel_enz"/>
</dbReference>
<evidence type="ECO:0000313" key="9">
    <source>
        <dbReference type="Proteomes" id="UP000184196"/>
    </source>
</evidence>
<dbReference type="GO" id="GO:0046872">
    <property type="term" value="F:metal ion binding"/>
    <property type="evidence" value="ECO:0007669"/>
    <property type="project" value="UniProtKB-KW"/>
</dbReference>
<dbReference type="SUPFAM" id="SSF53732">
    <property type="entry name" value="Aconitase iron-sulfur domain"/>
    <property type="match status" value="1"/>
</dbReference>
<dbReference type="HAMAP" id="MF_01027">
    <property type="entry name" value="LeuC_type2"/>
    <property type="match status" value="1"/>
</dbReference>
<feature type="domain" description="Aconitase/3-isopropylmalate dehydratase large subunit alpha/beta/alpha" evidence="7">
    <location>
        <begin position="288"/>
        <end position="411"/>
    </location>
</feature>
<comment type="cofactor">
    <cofactor evidence="6">
        <name>[4Fe-4S] cluster</name>
        <dbReference type="ChEBI" id="CHEBI:49883"/>
    </cofactor>
    <text evidence="6">Binds 1 [4Fe-4S] cluster per subunit.</text>
</comment>
<dbReference type="PROSITE" id="PS00450">
    <property type="entry name" value="ACONITASE_1"/>
    <property type="match status" value="1"/>
</dbReference>
<evidence type="ECO:0000256" key="4">
    <source>
        <dbReference type="ARBA" id="ARBA00023014"/>
    </source>
</evidence>
<name>A0A1M4XBU7_9FIRM</name>
<dbReference type="InterPro" id="IPR015931">
    <property type="entry name" value="Acnase/IPM_dHydase_lsu_aba_1/3"/>
</dbReference>
<sequence>MPMTITEKILAAHAGLDRVEPGQLINVRVDLALGNDITAPVAIREFQRIGVEKVFDRERVVLVPDHFVPNKDIKSAEQAKILRDFARQQQLTHYYEVGRMGIEHCLLPEEGLVGPGDVVIGADSHTCTYGALGAFATGVGSTDLAAAMALGELWLKVPESIKFIYYGELQPWVGGKDLILYTIGQIGVDGALYRAMEFTGPAISALSMDGRLTMANMAVEAGAKNGIVPPDEITLNYVRGRAKRPYRVYQSDPDARYAAVYEFDVSKLEPQVAFPHLPSNVRPVSEAGHVEIQQVVIGSCTNGRLEDLRLAARVLQGKKVHPDVRLIIIPGTQEIYRTALKEGLVEIFIEAGAAVSTPTCGPCLGGHMGILAAGERCLATTNRNFVGRMGHPESEVYLCNPAVAAASAILGRIAAPQEVL</sequence>
<dbReference type="InterPro" id="IPR011823">
    <property type="entry name" value="IsopropMal_deHydtase_lsu_bac"/>
</dbReference>
<keyword evidence="6" id="KW-0100">Branched-chain amino acid biosynthesis</keyword>
<keyword evidence="3 6" id="KW-0408">Iron</keyword>
<comment type="function">
    <text evidence="6">Catalyzes the isomerization between 2-isopropylmalate and 3-isopropylmalate, via the formation of 2-isopropylmaleate.</text>
</comment>
<dbReference type="NCBIfam" id="TIGR01343">
    <property type="entry name" value="hacA_fam"/>
    <property type="match status" value="1"/>
</dbReference>
<keyword evidence="9" id="KW-1185">Reference proteome</keyword>
<dbReference type="AlphaFoldDB" id="A0A1M4XBU7"/>
<evidence type="ECO:0000256" key="1">
    <source>
        <dbReference type="ARBA" id="ARBA00022485"/>
    </source>
</evidence>
<dbReference type="InterPro" id="IPR033941">
    <property type="entry name" value="IPMI_cat"/>
</dbReference>
<organism evidence="8 9">
    <name type="scientific">Desulfofundulus australicus DSM 11792</name>
    <dbReference type="NCBI Taxonomy" id="1121425"/>
    <lineage>
        <taxon>Bacteria</taxon>
        <taxon>Bacillati</taxon>
        <taxon>Bacillota</taxon>
        <taxon>Clostridia</taxon>
        <taxon>Eubacteriales</taxon>
        <taxon>Peptococcaceae</taxon>
        <taxon>Desulfofundulus</taxon>
    </lineage>
</organism>
<feature type="binding site" evidence="6">
    <location>
        <position position="360"/>
    </location>
    <ligand>
        <name>[4Fe-4S] cluster</name>
        <dbReference type="ChEBI" id="CHEBI:49883"/>
    </ligand>
</feature>